<keyword evidence="2" id="KW-0479">Metal-binding</keyword>
<evidence type="ECO:0000259" key="9">
    <source>
        <dbReference type="PROSITE" id="PS51017"/>
    </source>
</evidence>
<feature type="compositionally biased region" description="Low complexity" evidence="8">
    <location>
        <begin position="279"/>
        <end position="290"/>
    </location>
</feature>
<evidence type="ECO:0000256" key="3">
    <source>
        <dbReference type="ARBA" id="ARBA00022737"/>
    </source>
</evidence>
<dbReference type="GO" id="GO:0008270">
    <property type="term" value="F:zinc ion binding"/>
    <property type="evidence" value="ECO:0007669"/>
    <property type="project" value="UniProtKB-KW"/>
</dbReference>
<keyword evidence="3" id="KW-0677">Repeat</keyword>
<accession>A0AAW1XCD5</accession>
<dbReference type="InterPro" id="IPR010402">
    <property type="entry name" value="CCT_domain"/>
</dbReference>
<evidence type="ECO:0000313" key="10">
    <source>
        <dbReference type="EMBL" id="KAK9934673.1"/>
    </source>
</evidence>
<protein>
    <recommendedName>
        <fullName evidence="9">CCT domain-containing protein</fullName>
    </recommendedName>
</protein>
<dbReference type="InterPro" id="IPR049808">
    <property type="entry name" value="CONSTANS-like_Bbox1"/>
</dbReference>
<dbReference type="GO" id="GO:0005634">
    <property type="term" value="C:nucleus"/>
    <property type="evidence" value="ECO:0007669"/>
    <property type="project" value="UniProtKB-SubCell"/>
</dbReference>
<proteinExistence type="predicted"/>
<comment type="caution">
    <text evidence="10">The sequence shown here is derived from an EMBL/GenBank/DDBJ whole genome shotgun (WGS) entry which is preliminary data.</text>
</comment>
<keyword evidence="5" id="KW-0862">Zinc</keyword>
<dbReference type="CDD" id="cd19821">
    <property type="entry name" value="Bbox1_BBX-like"/>
    <property type="match status" value="1"/>
</dbReference>
<dbReference type="EMBL" id="JBEDUW010000004">
    <property type="protein sequence ID" value="KAK9934673.1"/>
    <property type="molecule type" value="Genomic_DNA"/>
</dbReference>
<name>A0AAW1XCD5_RUBAR</name>
<evidence type="ECO:0000256" key="2">
    <source>
        <dbReference type="ARBA" id="ARBA00022723"/>
    </source>
</evidence>
<evidence type="ECO:0000256" key="6">
    <source>
        <dbReference type="ARBA" id="ARBA00023242"/>
    </source>
</evidence>
<dbReference type="PROSITE" id="PS51017">
    <property type="entry name" value="CCT"/>
    <property type="match status" value="1"/>
</dbReference>
<keyword evidence="11" id="KW-1185">Reference proteome</keyword>
<evidence type="ECO:0000256" key="4">
    <source>
        <dbReference type="ARBA" id="ARBA00022771"/>
    </source>
</evidence>
<dbReference type="Pfam" id="PF06203">
    <property type="entry name" value="CCT"/>
    <property type="match status" value="1"/>
</dbReference>
<organism evidence="10 11">
    <name type="scientific">Rubus argutus</name>
    <name type="common">Southern blackberry</name>
    <dbReference type="NCBI Taxonomy" id="59490"/>
    <lineage>
        <taxon>Eukaryota</taxon>
        <taxon>Viridiplantae</taxon>
        <taxon>Streptophyta</taxon>
        <taxon>Embryophyta</taxon>
        <taxon>Tracheophyta</taxon>
        <taxon>Spermatophyta</taxon>
        <taxon>Magnoliopsida</taxon>
        <taxon>eudicotyledons</taxon>
        <taxon>Gunneridae</taxon>
        <taxon>Pentapetalae</taxon>
        <taxon>rosids</taxon>
        <taxon>fabids</taxon>
        <taxon>Rosales</taxon>
        <taxon>Rosaceae</taxon>
        <taxon>Rosoideae</taxon>
        <taxon>Rosoideae incertae sedis</taxon>
        <taxon>Rubus</taxon>
    </lineage>
</organism>
<reference evidence="10 11" key="1">
    <citation type="journal article" date="2023" name="G3 (Bethesda)">
        <title>A chromosome-length genome assembly and annotation of blackberry (Rubus argutus, cv. 'Hillquist').</title>
        <authorList>
            <person name="Bruna T."/>
            <person name="Aryal R."/>
            <person name="Dudchenko O."/>
            <person name="Sargent D.J."/>
            <person name="Mead D."/>
            <person name="Buti M."/>
            <person name="Cavallini A."/>
            <person name="Hytonen T."/>
            <person name="Andres J."/>
            <person name="Pham M."/>
            <person name="Weisz D."/>
            <person name="Mascagni F."/>
            <person name="Usai G."/>
            <person name="Natali L."/>
            <person name="Bassil N."/>
            <person name="Fernandez G.E."/>
            <person name="Lomsadze A."/>
            <person name="Armour M."/>
            <person name="Olukolu B."/>
            <person name="Poorten T."/>
            <person name="Britton C."/>
            <person name="Davik J."/>
            <person name="Ashrafi H."/>
            <person name="Aiden E.L."/>
            <person name="Borodovsky M."/>
            <person name="Worthington M."/>
        </authorList>
    </citation>
    <scope>NUCLEOTIDE SEQUENCE [LARGE SCALE GENOMIC DNA]</scope>
    <source>
        <strain evidence="10">PI 553951</strain>
    </source>
</reference>
<dbReference type="AlphaFoldDB" id="A0AAW1XCD5"/>
<keyword evidence="4" id="KW-0863">Zinc-finger</keyword>
<gene>
    <name evidence="10" type="ORF">M0R45_021809</name>
</gene>
<dbReference type="PANTHER" id="PTHR31717:SF137">
    <property type="entry name" value="B BOX-TYPE DOMAIN-CONTAINING PROTEIN"/>
    <property type="match status" value="1"/>
</dbReference>
<dbReference type="PANTHER" id="PTHR31717">
    <property type="entry name" value="ZINC FINGER PROTEIN CONSTANS-LIKE 10"/>
    <property type="match status" value="1"/>
</dbReference>
<evidence type="ECO:0000256" key="7">
    <source>
        <dbReference type="PROSITE-ProRule" id="PRU00357"/>
    </source>
</evidence>
<comment type="subcellular location">
    <subcellularLocation>
        <location evidence="1 7">Nucleus</location>
    </subcellularLocation>
</comment>
<feature type="domain" description="CCT" evidence="9">
    <location>
        <begin position="314"/>
        <end position="354"/>
    </location>
</feature>
<evidence type="ECO:0000256" key="8">
    <source>
        <dbReference type="SAM" id="MobiDB-lite"/>
    </source>
</evidence>
<keyword evidence="6 7" id="KW-0539">Nucleus</keyword>
<evidence type="ECO:0000256" key="5">
    <source>
        <dbReference type="ARBA" id="ARBA00022833"/>
    </source>
</evidence>
<feature type="region of interest" description="Disordered" evidence="8">
    <location>
        <begin position="267"/>
        <end position="290"/>
    </location>
</feature>
<evidence type="ECO:0000313" key="11">
    <source>
        <dbReference type="Proteomes" id="UP001457282"/>
    </source>
</evidence>
<evidence type="ECO:0000256" key="1">
    <source>
        <dbReference type="ARBA" id="ARBA00004123"/>
    </source>
</evidence>
<dbReference type="Proteomes" id="UP001457282">
    <property type="component" value="Unassembled WGS sequence"/>
</dbReference>
<sequence length="354" mass="39492">MEKVCDFCLASRPVVQCKADAAHLCLSCDAKVHSANTIVYQHHRTVLCDSCNYLSAYVQCLDHDGDHRIRLMCHFCDRSQNEISSSLLHPKRSISGYTGCPSAEQFAAMWGFQLNDDITLSSTTSSCCVENLDTLGQILYLKRRQLTDQENSMNNYINSNSLQQLTCGQEQTSHQLSSSSTLSTIGVPLYTEPSWQWTSPVQSTCQVRSQNIQDQLTDCKKHICDDDSNLPDDECLIFPNLKELLGDDHDDGYEHNMDVPILSYTSSSMDGSRADASTHTDGSSFSSTSSSVLCNISSNAISGGGKGEEYLEARANAMIRYKQKKHSRLHEKTVRYPNRKARADVRKRVGGRFV</sequence>